<evidence type="ECO:0000256" key="1">
    <source>
        <dbReference type="SAM" id="SignalP"/>
    </source>
</evidence>
<proteinExistence type="predicted"/>
<dbReference type="EMBL" id="JAULSN010000005">
    <property type="protein sequence ID" value="KAK3370743.1"/>
    <property type="molecule type" value="Genomic_DNA"/>
</dbReference>
<sequence length="217" mass="23244">MVSMTPLLTALLAALPLVLASPMVGLETRGELTKNAACNTAKKSYSGNWRKFPAIDTWLTFDDLFECNRGSMSASGSTSADITKIKVAIVDAAKLGVDERVILGIIMQESHGYVGVQTTISPDGVPTAGLMQCTGCDGFPGKKGLTQAQISSMVKGGTKHYKENLKTWGDKWSGESIYPALREYNSGSVNPDNLSDGRNATPSYVSDVANRFRGWVN</sequence>
<dbReference type="Gene3D" id="1.10.530.10">
    <property type="match status" value="1"/>
</dbReference>
<comment type="caution">
    <text evidence="2">The sequence shown here is derived from an EMBL/GenBank/DDBJ whole genome shotgun (WGS) entry which is preliminary data.</text>
</comment>
<dbReference type="SUPFAM" id="SSF53955">
    <property type="entry name" value="Lysozyme-like"/>
    <property type="match status" value="1"/>
</dbReference>
<evidence type="ECO:0000313" key="2">
    <source>
        <dbReference type="EMBL" id="KAK3370743.1"/>
    </source>
</evidence>
<dbReference type="Proteomes" id="UP001287356">
    <property type="component" value="Unassembled WGS sequence"/>
</dbReference>
<keyword evidence="1" id="KW-0732">Signal</keyword>
<feature type="chain" id="PRO_5042190858" evidence="1">
    <location>
        <begin position="21"/>
        <end position="217"/>
    </location>
</feature>
<feature type="signal peptide" evidence="1">
    <location>
        <begin position="1"/>
        <end position="20"/>
    </location>
</feature>
<dbReference type="InterPro" id="IPR023346">
    <property type="entry name" value="Lysozyme-like_dom_sf"/>
</dbReference>
<keyword evidence="3" id="KW-1185">Reference proteome</keyword>
<reference evidence="2" key="1">
    <citation type="journal article" date="2023" name="Mol. Phylogenet. Evol.">
        <title>Genome-scale phylogeny and comparative genomics of the fungal order Sordariales.</title>
        <authorList>
            <person name="Hensen N."/>
            <person name="Bonometti L."/>
            <person name="Westerberg I."/>
            <person name="Brannstrom I.O."/>
            <person name="Guillou S."/>
            <person name="Cros-Aarteil S."/>
            <person name="Calhoun S."/>
            <person name="Haridas S."/>
            <person name="Kuo A."/>
            <person name="Mondo S."/>
            <person name="Pangilinan J."/>
            <person name="Riley R."/>
            <person name="LaButti K."/>
            <person name="Andreopoulos B."/>
            <person name="Lipzen A."/>
            <person name="Chen C."/>
            <person name="Yan M."/>
            <person name="Daum C."/>
            <person name="Ng V."/>
            <person name="Clum A."/>
            <person name="Steindorff A."/>
            <person name="Ohm R.A."/>
            <person name="Martin F."/>
            <person name="Silar P."/>
            <person name="Natvig D.O."/>
            <person name="Lalanne C."/>
            <person name="Gautier V."/>
            <person name="Ament-Velasquez S.L."/>
            <person name="Kruys A."/>
            <person name="Hutchinson M.I."/>
            <person name="Powell A.J."/>
            <person name="Barry K."/>
            <person name="Miller A.N."/>
            <person name="Grigoriev I.V."/>
            <person name="Debuchy R."/>
            <person name="Gladieux P."/>
            <person name="Hiltunen Thoren M."/>
            <person name="Johannesson H."/>
        </authorList>
    </citation>
    <scope>NUCLEOTIDE SEQUENCE</scope>
    <source>
        <strain evidence="2">CBS 958.72</strain>
    </source>
</reference>
<gene>
    <name evidence="2" type="ORF">B0T24DRAFT_705164</name>
</gene>
<accession>A0AAE0K5U9</accession>
<organism evidence="2 3">
    <name type="scientific">Lasiosphaeria ovina</name>
    <dbReference type="NCBI Taxonomy" id="92902"/>
    <lineage>
        <taxon>Eukaryota</taxon>
        <taxon>Fungi</taxon>
        <taxon>Dikarya</taxon>
        <taxon>Ascomycota</taxon>
        <taxon>Pezizomycotina</taxon>
        <taxon>Sordariomycetes</taxon>
        <taxon>Sordariomycetidae</taxon>
        <taxon>Sordariales</taxon>
        <taxon>Lasiosphaeriaceae</taxon>
        <taxon>Lasiosphaeria</taxon>
    </lineage>
</organism>
<name>A0AAE0K5U9_9PEZI</name>
<protein>
    <submittedName>
        <fullName evidence="2">Uncharacterized protein</fullName>
    </submittedName>
</protein>
<dbReference type="AlphaFoldDB" id="A0AAE0K5U9"/>
<reference evidence="2" key="2">
    <citation type="submission" date="2023-06" db="EMBL/GenBank/DDBJ databases">
        <authorList>
            <consortium name="Lawrence Berkeley National Laboratory"/>
            <person name="Haridas S."/>
            <person name="Hensen N."/>
            <person name="Bonometti L."/>
            <person name="Westerberg I."/>
            <person name="Brannstrom I.O."/>
            <person name="Guillou S."/>
            <person name="Cros-Aarteil S."/>
            <person name="Calhoun S."/>
            <person name="Kuo A."/>
            <person name="Mondo S."/>
            <person name="Pangilinan J."/>
            <person name="Riley R."/>
            <person name="Labutti K."/>
            <person name="Andreopoulos B."/>
            <person name="Lipzen A."/>
            <person name="Chen C."/>
            <person name="Yanf M."/>
            <person name="Daum C."/>
            <person name="Ng V."/>
            <person name="Clum A."/>
            <person name="Steindorff A."/>
            <person name="Ohm R."/>
            <person name="Martin F."/>
            <person name="Silar P."/>
            <person name="Natvig D."/>
            <person name="Lalanne C."/>
            <person name="Gautier V."/>
            <person name="Ament-Velasquez S.L."/>
            <person name="Kruys A."/>
            <person name="Hutchinson M.I."/>
            <person name="Powell A.J."/>
            <person name="Barry K."/>
            <person name="Miller A.N."/>
            <person name="Grigoriev I.V."/>
            <person name="Debuchy R."/>
            <person name="Gladieux P."/>
            <person name="Thoren M.H."/>
            <person name="Johannesson H."/>
        </authorList>
    </citation>
    <scope>NUCLEOTIDE SEQUENCE</scope>
    <source>
        <strain evidence="2">CBS 958.72</strain>
    </source>
</reference>
<evidence type="ECO:0000313" key="3">
    <source>
        <dbReference type="Proteomes" id="UP001287356"/>
    </source>
</evidence>